<evidence type="ECO:0000313" key="1">
    <source>
        <dbReference type="EMBL" id="KGR79870.1"/>
    </source>
</evidence>
<dbReference type="Gene3D" id="1.10.540.10">
    <property type="entry name" value="Acyl-CoA dehydrogenase/oxidase, N-terminal domain"/>
    <property type="match status" value="1"/>
</dbReference>
<dbReference type="GO" id="GO:0050660">
    <property type="term" value="F:flavin adenine dinucleotide binding"/>
    <property type="evidence" value="ECO:0007669"/>
    <property type="project" value="InterPro"/>
</dbReference>
<gene>
    <name evidence="1" type="ORF">CD29_04915</name>
</gene>
<dbReference type="SUPFAM" id="SSF56645">
    <property type="entry name" value="Acyl-CoA dehydrogenase NM domain-like"/>
    <property type="match status" value="1"/>
</dbReference>
<dbReference type="InterPro" id="IPR046373">
    <property type="entry name" value="Acyl-CoA_Oxase/DH_mid-dom_sf"/>
</dbReference>
<proteinExistence type="predicted"/>
<dbReference type="AlphaFoldDB" id="A0A0A3I8R6"/>
<accession>A0A0A3I8R6</accession>
<sequence length="328" mass="36880">MEESKTILPEILDIIYEHKLFKIFTPKALGGLELSLIDGLKTFQQVGAIDGNIGWAVTIGSGGNMFVPLFGREVCKERFIHKDAVIAGSGKFGVAKKVDGGYEISGQWKYCSGADYATLFTMNCKLEGSGEIVTCSVPRETVEIIPDWNAIGLKATASHSMKVENTFVKEEDTFEFDLFKNEYELPVHRFPFTSFSESSFFSLCLGLMEQLITEANTALNQKREGLVSERYELVKEILNHIQSQLQRVEENFYSLVAKLWEKHTNGEVLHTIDLEELTTFCKEHSSELVSMALTLIRYFGMDAVIETTSLNRAWRNLCTASQHAFLAP</sequence>
<dbReference type="STRING" id="1384049.CD29_04915"/>
<evidence type="ECO:0008006" key="3">
    <source>
        <dbReference type="Google" id="ProtNLM"/>
    </source>
</evidence>
<evidence type="ECO:0000313" key="2">
    <source>
        <dbReference type="Proteomes" id="UP000030416"/>
    </source>
</evidence>
<dbReference type="Proteomes" id="UP000030416">
    <property type="component" value="Unassembled WGS sequence"/>
</dbReference>
<dbReference type="InterPro" id="IPR009100">
    <property type="entry name" value="AcylCoA_DH/oxidase_NM_dom_sf"/>
</dbReference>
<dbReference type="InterPro" id="IPR037069">
    <property type="entry name" value="AcylCoA_DH/ox_N_sf"/>
</dbReference>
<protein>
    <recommendedName>
        <fullName evidence="3">Acyl-CoA dehydrogenase</fullName>
    </recommendedName>
</protein>
<comment type="caution">
    <text evidence="1">The sequence shown here is derived from an EMBL/GenBank/DDBJ whole genome shotgun (WGS) entry which is preliminary data.</text>
</comment>
<organism evidence="1 2">
    <name type="scientific">Ureibacillus manganicus DSM 26584</name>
    <dbReference type="NCBI Taxonomy" id="1384049"/>
    <lineage>
        <taxon>Bacteria</taxon>
        <taxon>Bacillati</taxon>
        <taxon>Bacillota</taxon>
        <taxon>Bacilli</taxon>
        <taxon>Bacillales</taxon>
        <taxon>Caryophanaceae</taxon>
        <taxon>Ureibacillus</taxon>
    </lineage>
</organism>
<dbReference type="Gene3D" id="1.20.140.10">
    <property type="entry name" value="Butyryl-CoA Dehydrogenase, subunit A, domain 3"/>
    <property type="match status" value="1"/>
</dbReference>
<reference evidence="1 2" key="1">
    <citation type="submission" date="2014-02" db="EMBL/GenBank/DDBJ databases">
        <title>Draft genome sequence of Lysinibacillus manganicus DSM 26584T.</title>
        <authorList>
            <person name="Zhang F."/>
            <person name="Wang G."/>
            <person name="Zhang L."/>
        </authorList>
    </citation>
    <scope>NUCLEOTIDE SEQUENCE [LARGE SCALE GENOMIC DNA]</scope>
    <source>
        <strain evidence="1 2">DSM 26584</strain>
    </source>
</reference>
<dbReference type="EMBL" id="JPVN01000004">
    <property type="protein sequence ID" value="KGR79870.1"/>
    <property type="molecule type" value="Genomic_DNA"/>
</dbReference>
<name>A0A0A3I8R6_9BACL</name>
<dbReference type="eggNOG" id="COG1960">
    <property type="taxonomic scope" value="Bacteria"/>
</dbReference>
<dbReference type="GO" id="GO:0016627">
    <property type="term" value="F:oxidoreductase activity, acting on the CH-CH group of donors"/>
    <property type="evidence" value="ECO:0007669"/>
    <property type="project" value="InterPro"/>
</dbReference>
<dbReference type="Gene3D" id="2.40.110.10">
    <property type="entry name" value="Butyryl-CoA Dehydrogenase, subunit A, domain 2"/>
    <property type="match status" value="1"/>
</dbReference>
<keyword evidence="2" id="KW-1185">Reference proteome</keyword>